<dbReference type="GO" id="GO:0055085">
    <property type="term" value="P:transmembrane transport"/>
    <property type="evidence" value="ECO:0007669"/>
    <property type="project" value="InterPro"/>
</dbReference>
<evidence type="ECO:0000313" key="3">
    <source>
        <dbReference type="EMBL" id="PZR02918.1"/>
    </source>
</evidence>
<gene>
    <name evidence="3" type="ORF">DI536_36680</name>
</gene>
<feature type="signal peptide" evidence="1">
    <location>
        <begin position="1"/>
        <end position="24"/>
    </location>
</feature>
<reference evidence="3 4" key="1">
    <citation type="submission" date="2017-08" db="EMBL/GenBank/DDBJ databases">
        <title>Infants hospitalized years apart are colonized by the same room-sourced microbial strains.</title>
        <authorList>
            <person name="Brooks B."/>
            <person name="Olm M.R."/>
            <person name="Firek B.A."/>
            <person name="Baker R."/>
            <person name="Thomas B.C."/>
            <person name="Morowitz M.J."/>
            <person name="Banfield J.F."/>
        </authorList>
    </citation>
    <scope>NUCLEOTIDE SEQUENCE [LARGE SCALE GENOMIC DNA]</scope>
    <source>
        <strain evidence="3">S2_003_000_R2_14</strain>
    </source>
</reference>
<feature type="non-terminal residue" evidence="3">
    <location>
        <position position="196"/>
    </location>
</feature>
<comment type="caution">
    <text evidence="3">The sequence shown here is derived from an EMBL/GenBank/DDBJ whole genome shotgun (WGS) entry which is preliminary data.</text>
</comment>
<evidence type="ECO:0000256" key="1">
    <source>
        <dbReference type="SAM" id="SignalP"/>
    </source>
</evidence>
<protein>
    <recommendedName>
        <fullName evidence="2">TonB C-terminal domain-containing protein</fullName>
    </recommendedName>
</protein>
<proteinExistence type="predicted"/>
<keyword evidence="1" id="KW-0732">Signal</keyword>
<feature type="chain" id="PRO_5016104037" description="TonB C-terminal domain-containing protein" evidence="1">
    <location>
        <begin position="25"/>
        <end position="196"/>
    </location>
</feature>
<dbReference type="Gene3D" id="3.30.1150.10">
    <property type="match status" value="1"/>
</dbReference>
<organism evidence="3 4">
    <name type="scientific">Archangium gephyra</name>
    <dbReference type="NCBI Taxonomy" id="48"/>
    <lineage>
        <taxon>Bacteria</taxon>
        <taxon>Pseudomonadati</taxon>
        <taxon>Myxococcota</taxon>
        <taxon>Myxococcia</taxon>
        <taxon>Myxococcales</taxon>
        <taxon>Cystobacterineae</taxon>
        <taxon>Archangiaceae</taxon>
        <taxon>Archangium</taxon>
    </lineage>
</organism>
<dbReference type="EMBL" id="QFQP01000158">
    <property type="protein sequence ID" value="PZR02918.1"/>
    <property type="molecule type" value="Genomic_DNA"/>
</dbReference>
<evidence type="ECO:0000313" key="4">
    <source>
        <dbReference type="Proteomes" id="UP000249061"/>
    </source>
</evidence>
<sequence length="196" mass="21408">MYRRIGWWCVLWVLMVTLSGPALAQSAKAMEELVEVSMLVNGDVTVDPMGKVVSYTIQDEKALPAGALAFLKRSVEGWAFEPPKMEGEAITLENGMRLLLVAKRVEGDSFQMRIQAATFDPPARNRGYAIRARKLEPPSYPLAAARIGMQGTVYLVLKIGKDGKVKEAIAEQVNLTVVSTGAVMSRQRALLADSAL</sequence>
<dbReference type="Pfam" id="PF03544">
    <property type="entry name" value="TonB_C"/>
    <property type="match status" value="1"/>
</dbReference>
<dbReference type="Proteomes" id="UP000249061">
    <property type="component" value="Unassembled WGS sequence"/>
</dbReference>
<evidence type="ECO:0000259" key="2">
    <source>
        <dbReference type="Pfam" id="PF03544"/>
    </source>
</evidence>
<feature type="domain" description="TonB C-terminal" evidence="2">
    <location>
        <begin position="137"/>
        <end position="168"/>
    </location>
</feature>
<dbReference type="AlphaFoldDB" id="A0A2W5U2N0"/>
<name>A0A2W5U2N0_9BACT</name>
<accession>A0A2W5U2N0</accession>
<dbReference type="SUPFAM" id="SSF74653">
    <property type="entry name" value="TolA/TonB C-terminal domain"/>
    <property type="match status" value="1"/>
</dbReference>
<dbReference type="InterPro" id="IPR037682">
    <property type="entry name" value="TonB_C"/>
</dbReference>